<keyword evidence="6" id="KW-0732">Signal</keyword>
<evidence type="ECO:0000313" key="14">
    <source>
        <dbReference type="EMBL" id="ABN08969.1"/>
    </source>
</evidence>
<dbReference type="InterPro" id="IPR046956">
    <property type="entry name" value="RLP23-like"/>
</dbReference>
<gene>
    <name evidence="14" type="ORF">MtrDRAFT_AC169177g23v1</name>
</gene>
<organism evidence="14">
    <name type="scientific">Medicago truncatula</name>
    <name type="common">Barrel medic</name>
    <name type="synonym">Medicago tribuloides</name>
    <dbReference type="NCBI Taxonomy" id="3880"/>
    <lineage>
        <taxon>Eukaryota</taxon>
        <taxon>Viridiplantae</taxon>
        <taxon>Streptophyta</taxon>
        <taxon>Embryophyta</taxon>
        <taxon>Tracheophyta</taxon>
        <taxon>Spermatophyta</taxon>
        <taxon>Magnoliopsida</taxon>
        <taxon>eudicotyledons</taxon>
        <taxon>Gunneridae</taxon>
        <taxon>Pentapetalae</taxon>
        <taxon>rosids</taxon>
        <taxon>fabids</taxon>
        <taxon>Fabales</taxon>
        <taxon>Fabaceae</taxon>
        <taxon>Papilionoideae</taxon>
        <taxon>50 kb inversion clade</taxon>
        <taxon>NPAAA clade</taxon>
        <taxon>Hologalegina</taxon>
        <taxon>IRL clade</taxon>
        <taxon>Trifolieae</taxon>
        <taxon>Medicago</taxon>
    </lineage>
</organism>
<evidence type="ECO:0000256" key="5">
    <source>
        <dbReference type="ARBA" id="ARBA00022692"/>
    </source>
</evidence>
<evidence type="ECO:0000256" key="3">
    <source>
        <dbReference type="ARBA" id="ARBA00022475"/>
    </source>
</evidence>
<proteinExistence type="inferred from homology"/>
<evidence type="ECO:0000256" key="4">
    <source>
        <dbReference type="ARBA" id="ARBA00022614"/>
    </source>
</evidence>
<feature type="transmembrane region" description="Helical" evidence="12">
    <location>
        <begin position="878"/>
        <end position="902"/>
    </location>
</feature>
<dbReference type="SMART" id="SM00369">
    <property type="entry name" value="LRR_TYP"/>
    <property type="match status" value="10"/>
</dbReference>
<dbReference type="SUPFAM" id="SSF52058">
    <property type="entry name" value="L domain-like"/>
    <property type="match status" value="2"/>
</dbReference>
<dbReference type="Gene3D" id="3.80.10.10">
    <property type="entry name" value="Ribonuclease Inhibitor"/>
    <property type="match status" value="5"/>
</dbReference>
<dbReference type="InterPro" id="IPR003591">
    <property type="entry name" value="Leu-rich_rpt_typical-subtyp"/>
</dbReference>
<dbReference type="SMART" id="SM00365">
    <property type="entry name" value="LRR_SD22"/>
    <property type="match status" value="6"/>
</dbReference>
<dbReference type="PANTHER" id="PTHR48061:SF29">
    <property type="entry name" value="RECEPTOR-LIKE KINASE FAMILY PROTEIN, PUTATIVE-RELATED"/>
    <property type="match status" value="1"/>
</dbReference>
<keyword evidence="5 12" id="KW-0812">Transmembrane</keyword>
<comment type="subcellular location">
    <subcellularLocation>
        <location evidence="1">Cell membrane</location>
        <topology evidence="1">Single-pass type I membrane protein</topology>
    </subcellularLocation>
</comment>
<dbReference type="Pfam" id="PF08263">
    <property type="entry name" value="LRRNT_2"/>
    <property type="match status" value="1"/>
</dbReference>
<keyword evidence="11" id="KW-0325">Glycoprotein</keyword>
<feature type="domain" description="Leucine-rich repeat-containing N-terminal plant-type" evidence="13">
    <location>
        <begin position="37"/>
        <end position="83"/>
    </location>
</feature>
<evidence type="ECO:0000256" key="8">
    <source>
        <dbReference type="ARBA" id="ARBA00022989"/>
    </source>
</evidence>
<evidence type="ECO:0000256" key="11">
    <source>
        <dbReference type="ARBA" id="ARBA00023180"/>
    </source>
</evidence>
<keyword evidence="7" id="KW-0677">Repeat</keyword>
<evidence type="ECO:0000256" key="12">
    <source>
        <dbReference type="SAM" id="Phobius"/>
    </source>
</evidence>
<reference evidence="14" key="2">
    <citation type="submission" date="2007-03" db="EMBL/GenBank/DDBJ databases">
        <authorList>
            <consortium name="The International Medicago Genome Annotation Group"/>
        </authorList>
    </citation>
    <scope>NUCLEOTIDE SEQUENCE</scope>
</reference>
<protein>
    <submittedName>
        <fullName evidence="14">Leucine-rich repeat; Leucine-rich repeat, cysteine-containing type</fullName>
    </submittedName>
</protein>
<dbReference type="EMBL" id="AC169177">
    <property type="protein sequence ID" value="ABN08969.1"/>
    <property type="molecule type" value="Genomic_DNA"/>
</dbReference>
<keyword evidence="4" id="KW-0433">Leucine-rich repeat</keyword>
<dbReference type="Pfam" id="PF00560">
    <property type="entry name" value="LRR_1"/>
    <property type="match status" value="5"/>
</dbReference>
<keyword evidence="3" id="KW-1003">Cell membrane</keyword>
<dbReference type="FunFam" id="3.80.10.10:FF:000095">
    <property type="entry name" value="LRR receptor-like serine/threonine-protein kinase GSO1"/>
    <property type="match status" value="3"/>
</dbReference>
<evidence type="ECO:0000256" key="6">
    <source>
        <dbReference type="ARBA" id="ARBA00022729"/>
    </source>
</evidence>
<evidence type="ECO:0000256" key="1">
    <source>
        <dbReference type="ARBA" id="ARBA00004251"/>
    </source>
</evidence>
<dbReference type="PROSITE" id="PS51450">
    <property type="entry name" value="LRR"/>
    <property type="match status" value="1"/>
</dbReference>
<evidence type="ECO:0000256" key="7">
    <source>
        <dbReference type="ARBA" id="ARBA00022737"/>
    </source>
</evidence>
<keyword evidence="10" id="KW-0675">Receptor</keyword>
<keyword evidence="9 12" id="KW-0472">Membrane</keyword>
<sequence length="930" mass="103461">MVFVRSLVLLLKFLFLYSLFTFTFTTCFPQIQPKCHQYESHALLQFKEGFVINNLASDNLLGYPKTASWNSSTDCCSWDGIKCHEHTNQVIHIDLSSSQLYGKMDANSSLFRLVHLRVLDLSDNDFNYSPIPSKIGQLSQLKHLNLSLSLFSGEIPPHVSQLSKLLSLDLGYRAIVHPKGSTSNLLQLKLSSLRSIIQNSTKIEILFLSFVTISSTLPETLTNLTSLKALSLYNSELYGAFPVGVFHLPNLELLDLRYNPNLNGSLPEFQSSSLTRLGLDQTGFYGTLPVSIGKLSSLILLSISDCHFFGYIPSSLGNLTQLMDIDLSKNKFRGNPSASLANLTQLRLLDISHNEFTIETFSWVGKLSSLISLEISSVNIGSEIPLSFANLTQLVLLSAENSNIKGEIPSWIMNLTNLVVLDLPFNSLHGKLELDTFLKLKKLAVLNLSFNKLSLYSGKRSSHMTDSRIQSLELDSCNLVEIPTFIRDLGELEYLALALNNITSLPNWLWEKESLQGLVVNQNSLTGEITPLICNLKSLTYLDLAFNNLSGNVPSCLGNFSQSLQTLALKGNKLSGPIPQTYMIGNSLQRIDFSNNILQGQLPRALVNSRSLEFFDVSYNNINDSFPLWMKDLPELKVLSLSNNEFHGDIRCSDNMTCTFPKLHIIDLSHNEFSGSFPSEMIQGWKTMKTTNTSQLQYESYSTSNSAGQIRTTQSTFYTFTLSNKGFSRVYENLQNFYSLIAIDISSNKISGEIPQVIGELKGLVLLNLSNNMLIGSIPSSLGKLSKLEALDLSLNSLSGKIPKQLAEITFLEYLNVSFNNLTGPIPQNNQFSTFKDDSFEGNQGLCGDQLVKKCIDHAGPSTFDDDDDDDSESFFELYWTVVLIGYGGGLVAGVALGNTYFPQDSTLHQYLQDGPRCQKSFSNLYQNKN</sequence>
<evidence type="ECO:0000256" key="2">
    <source>
        <dbReference type="ARBA" id="ARBA00009592"/>
    </source>
</evidence>
<dbReference type="InterPro" id="IPR013210">
    <property type="entry name" value="LRR_N_plant-typ"/>
</dbReference>
<comment type="similarity">
    <text evidence="2">Belongs to the RLP family.</text>
</comment>
<dbReference type="SUPFAM" id="SSF52047">
    <property type="entry name" value="RNI-like"/>
    <property type="match status" value="1"/>
</dbReference>
<dbReference type="AlphaFoldDB" id="A2Q5U9"/>
<dbReference type="InterPro" id="IPR032675">
    <property type="entry name" value="LRR_dom_sf"/>
</dbReference>
<evidence type="ECO:0000259" key="13">
    <source>
        <dbReference type="Pfam" id="PF08263"/>
    </source>
</evidence>
<keyword evidence="8 12" id="KW-1133">Transmembrane helix</keyword>
<dbReference type="GO" id="GO:0005886">
    <property type="term" value="C:plasma membrane"/>
    <property type="evidence" value="ECO:0007669"/>
    <property type="project" value="UniProtKB-SubCell"/>
</dbReference>
<name>A2Q5U9_MEDTR</name>
<accession>A2Q5U9</accession>
<evidence type="ECO:0000256" key="10">
    <source>
        <dbReference type="ARBA" id="ARBA00023170"/>
    </source>
</evidence>
<evidence type="ECO:0000256" key="9">
    <source>
        <dbReference type="ARBA" id="ARBA00023136"/>
    </source>
</evidence>
<reference evidence="14" key="1">
    <citation type="submission" date="2005-12" db="EMBL/GenBank/DDBJ databases">
        <authorList>
            <person name="Town C.D."/>
        </authorList>
    </citation>
    <scope>NUCLEOTIDE SEQUENCE</scope>
</reference>
<dbReference type="InterPro" id="IPR001611">
    <property type="entry name" value="Leu-rich_rpt"/>
</dbReference>
<dbReference type="PANTHER" id="PTHR48061">
    <property type="entry name" value="LEUCINE-RICH REPEAT RECEPTOR PROTEIN KINASE EMS1-LIKE-RELATED"/>
    <property type="match status" value="1"/>
</dbReference>